<sequence length="40" mass="4835">MKSASNLLKKKFWSEDRGMFWVQLFSQCYQQWTQTTCLQG</sequence>
<accession>A0A0E9PAX7</accession>
<protein>
    <submittedName>
        <fullName evidence="1">Uncharacterized protein</fullName>
    </submittedName>
</protein>
<reference evidence="1" key="1">
    <citation type="submission" date="2014-11" db="EMBL/GenBank/DDBJ databases">
        <authorList>
            <person name="Amaro Gonzalez C."/>
        </authorList>
    </citation>
    <scope>NUCLEOTIDE SEQUENCE</scope>
</reference>
<name>A0A0E9PAX7_ANGAN</name>
<evidence type="ECO:0000313" key="1">
    <source>
        <dbReference type="EMBL" id="JAH00998.1"/>
    </source>
</evidence>
<organism evidence="1">
    <name type="scientific">Anguilla anguilla</name>
    <name type="common">European freshwater eel</name>
    <name type="synonym">Muraena anguilla</name>
    <dbReference type="NCBI Taxonomy" id="7936"/>
    <lineage>
        <taxon>Eukaryota</taxon>
        <taxon>Metazoa</taxon>
        <taxon>Chordata</taxon>
        <taxon>Craniata</taxon>
        <taxon>Vertebrata</taxon>
        <taxon>Euteleostomi</taxon>
        <taxon>Actinopterygii</taxon>
        <taxon>Neopterygii</taxon>
        <taxon>Teleostei</taxon>
        <taxon>Anguilliformes</taxon>
        <taxon>Anguillidae</taxon>
        <taxon>Anguilla</taxon>
    </lineage>
</organism>
<reference evidence="1" key="2">
    <citation type="journal article" date="2015" name="Fish Shellfish Immunol.">
        <title>Early steps in the European eel (Anguilla anguilla)-Vibrio vulnificus interaction in the gills: Role of the RtxA13 toxin.</title>
        <authorList>
            <person name="Callol A."/>
            <person name="Pajuelo D."/>
            <person name="Ebbesson L."/>
            <person name="Teles M."/>
            <person name="MacKenzie S."/>
            <person name="Amaro C."/>
        </authorList>
    </citation>
    <scope>NUCLEOTIDE SEQUENCE</scope>
</reference>
<proteinExistence type="predicted"/>
<dbReference type="EMBL" id="GBXM01107579">
    <property type="protein sequence ID" value="JAH00998.1"/>
    <property type="molecule type" value="Transcribed_RNA"/>
</dbReference>
<dbReference type="AlphaFoldDB" id="A0A0E9PAX7"/>